<evidence type="ECO:0000313" key="2">
    <source>
        <dbReference type="Proteomes" id="UP000298663"/>
    </source>
</evidence>
<dbReference type="AlphaFoldDB" id="A0A4U5LP55"/>
<dbReference type="Proteomes" id="UP000298663">
    <property type="component" value="Unassembled WGS sequence"/>
</dbReference>
<organism evidence="1 2">
    <name type="scientific">Steinernema carpocapsae</name>
    <name type="common">Entomopathogenic nematode</name>
    <dbReference type="NCBI Taxonomy" id="34508"/>
    <lineage>
        <taxon>Eukaryota</taxon>
        <taxon>Metazoa</taxon>
        <taxon>Ecdysozoa</taxon>
        <taxon>Nematoda</taxon>
        <taxon>Chromadorea</taxon>
        <taxon>Rhabditida</taxon>
        <taxon>Tylenchina</taxon>
        <taxon>Panagrolaimomorpha</taxon>
        <taxon>Strongyloidoidea</taxon>
        <taxon>Steinernematidae</taxon>
        <taxon>Steinernema</taxon>
    </lineage>
</organism>
<proteinExistence type="predicted"/>
<sequence>MLVTMNTNLLANTKGEHTEHFDLHASTGHFVDRSHHLWSNRFRLPRRSIPEQELHSVQDNNLNHGLVIRERNCPNVKRESHRKIQKQDEYSIASLLRIQSQVLNIVFLKLQIAERTGERRYKANNLEELVDHKVTREGDSQDNPRTIWYLDIMAPGHYGTWTLWYLDIMVPY</sequence>
<comment type="caution">
    <text evidence="1">The sequence shown here is derived from an EMBL/GenBank/DDBJ whole genome shotgun (WGS) entry which is preliminary data.</text>
</comment>
<accession>A0A4U5LP55</accession>
<reference evidence="1 2" key="2">
    <citation type="journal article" date="2019" name="G3 (Bethesda)">
        <title>Hybrid Assembly of the Genome of the Entomopathogenic Nematode Steinernema carpocapsae Identifies the X-Chromosome.</title>
        <authorList>
            <person name="Serra L."/>
            <person name="Macchietto M."/>
            <person name="Macias-Munoz A."/>
            <person name="McGill C.J."/>
            <person name="Rodriguez I.M."/>
            <person name="Rodriguez B."/>
            <person name="Murad R."/>
            <person name="Mortazavi A."/>
        </authorList>
    </citation>
    <scope>NUCLEOTIDE SEQUENCE [LARGE SCALE GENOMIC DNA]</scope>
    <source>
        <strain evidence="1 2">ALL</strain>
    </source>
</reference>
<reference evidence="1 2" key="1">
    <citation type="journal article" date="2015" name="Genome Biol.">
        <title>Comparative genomics of Steinernema reveals deeply conserved gene regulatory networks.</title>
        <authorList>
            <person name="Dillman A.R."/>
            <person name="Macchietto M."/>
            <person name="Porter C.F."/>
            <person name="Rogers A."/>
            <person name="Williams B."/>
            <person name="Antoshechkin I."/>
            <person name="Lee M.M."/>
            <person name="Goodwin Z."/>
            <person name="Lu X."/>
            <person name="Lewis E.E."/>
            <person name="Goodrich-Blair H."/>
            <person name="Stock S.P."/>
            <person name="Adams B.J."/>
            <person name="Sternberg P.W."/>
            <person name="Mortazavi A."/>
        </authorList>
    </citation>
    <scope>NUCLEOTIDE SEQUENCE [LARGE SCALE GENOMIC DNA]</scope>
    <source>
        <strain evidence="1 2">ALL</strain>
    </source>
</reference>
<name>A0A4U5LP55_STECR</name>
<evidence type="ECO:0000313" key="1">
    <source>
        <dbReference type="EMBL" id="TKR57670.1"/>
    </source>
</evidence>
<keyword evidence="2" id="KW-1185">Reference proteome</keyword>
<protein>
    <submittedName>
        <fullName evidence="1">Uncharacterized protein</fullName>
    </submittedName>
</protein>
<dbReference type="EMBL" id="AZBU02000014">
    <property type="protein sequence ID" value="TKR57670.1"/>
    <property type="molecule type" value="Genomic_DNA"/>
</dbReference>
<gene>
    <name evidence="1" type="ORF">L596_030341</name>
</gene>